<dbReference type="Pfam" id="PF03266">
    <property type="entry name" value="NTPase_1"/>
    <property type="match status" value="1"/>
</dbReference>
<proteinExistence type="predicted"/>
<accession>A0A8J6MBM1</accession>
<evidence type="ECO:0000256" key="1">
    <source>
        <dbReference type="ARBA" id="ARBA00022741"/>
    </source>
</evidence>
<evidence type="ECO:0000256" key="2">
    <source>
        <dbReference type="ARBA" id="ARBA00022801"/>
    </source>
</evidence>
<organism evidence="4 5">
    <name type="scientific">Lawsonibacter faecis</name>
    <dbReference type="NCBI Taxonomy" id="2763052"/>
    <lineage>
        <taxon>Bacteria</taxon>
        <taxon>Bacillati</taxon>
        <taxon>Bacillota</taxon>
        <taxon>Clostridia</taxon>
        <taxon>Eubacteriales</taxon>
        <taxon>Oscillospiraceae</taxon>
        <taxon>Lawsonibacter</taxon>
    </lineage>
</organism>
<dbReference type="PANTHER" id="PTHR43146:SF1">
    <property type="entry name" value="CANCER-RELATED NUCLEOSIDE-TRIPHOSPHATASE"/>
    <property type="match status" value="1"/>
</dbReference>
<keyword evidence="1" id="KW-0547">Nucleotide-binding</keyword>
<evidence type="ECO:0000313" key="4">
    <source>
        <dbReference type="EMBL" id="MBC5735755.1"/>
    </source>
</evidence>
<comment type="caution">
    <text evidence="4">The sequence shown here is derived from an EMBL/GenBank/DDBJ whole genome shotgun (WGS) entry which is preliminary data.</text>
</comment>
<keyword evidence="2" id="KW-0378">Hydrolase</keyword>
<dbReference type="InterPro" id="IPR004948">
    <property type="entry name" value="Nuc-triphosphatase_THEP1"/>
</dbReference>
<dbReference type="PANTHER" id="PTHR43146">
    <property type="entry name" value="CANCER-RELATED NUCLEOSIDE-TRIPHOSPHATASE"/>
    <property type="match status" value="1"/>
</dbReference>
<keyword evidence="3" id="KW-0067">ATP-binding</keyword>
<reference evidence="4" key="1">
    <citation type="submission" date="2020-08" db="EMBL/GenBank/DDBJ databases">
        <title>Genome public.</title>
        <authorList>
            <person name="Liu C."/>
            <person name="Sun Q."/>
        </authorList>
    </citation>
    <scope>NUCLEOTIDE SEQUENCE</scope>
    <source>
        <strain evidence="4">NSJ-52</strain>
    </source>
</reference>
<dbReference type="GO" id="GO:0016301">
    <property type="term" value="F:kinase activity"/>
    <property type="evidence" value="ECO:0007669"/>
    <property type="project" value="UniProtKB-KW"/>
</dbReference>
<dbReference type="EMBL" id="JACOPQ010000001">
    <property type="protein sequence ID" value="MBC5735755.1"/>
    <property type="molecule type" value="Genomic_DNA"/>
</dbReference>
<keyword evidence="4" id="KW-0808">Transferase</keyword>
<dbReference type="Proteomes" id="UP000607645">
    <property type="component" value="Unassembled WGS sequence"/>
</dbReference>
<dbReference type="SUPFAM" id="SSF52540">
    <property type="entry name" value="P-loop containing nucleoside triphosphate hydrolases"/>
    <property type="match status" value="1"/>
</dbReference>
<dbReference type="AlphaFoldDB" id="A0A8J6MBM1"/>
<evidence type="ECO:0000256" key="3">
    <source>
        <dbReference type="ARBA" id="ARBA00022840"/>
    </source>
</evidence>
<dbReference type="RefSeq" id="WP_186918294.1">
    <property type="nucleotide sequence ID" value="NZ_JACOPQ010000001.1"/>
</dbReference>
<protein>
    <submittedName>
        <fullName evidence="4">Nucleotide kinase</fullName>
    </submittedName>
</protein>
<keyword evidence="5" id="KW-1185">Reference proteome</keyword>
<dbReference type="GO" id="GO:0017111">
    <property type="term" value="F:ribonucleoside triphosphate phosphatase activity"/>
    <property type="evidence" value="ECO:0007669"/>
    <property type="project" value="InterPro"/>
</dbReference>
<dbReference type="Gene3D" id="3.40.50.300">
    <property type="entry name" value="P-loop containing nucleotide triphosphate hydrolases"/>
    <property type="match status" value="1"/>
</dbReference>
<evidence type="ECO:0000313" key="5">
    <source>
        <dbReference type="Proteomes" id="UP000607645"/>
    </source>
</evidence>
<gene>
    <name evidence="4" type="ORF">H8S62_01855</name>
</gene>
<dbReference type="InterPro" id="IPR027417">
    <property type="entry name" value="P-loop_NTPase"/>
</dbReference>
<keyword evidence="4" id="KW-0418">Kinase</keyword>
<dbReference type="GO" id="GO:0005524">
    <property type="term" value="F:ATP binding"/>
    <property type="evidence" value="ECO:0007669"/>
    <property type="project" value="UniProtKB-KW"/>
</dbReference>
<sequence>MHLFLTGAVQCGKSTVVDKVLERVKPSVGGFRTGFGPDRGEPDRLLYLWRAGEPPVYDESRAVARIAACRPTPLPGRFDALGTACLAFDRPPQLIIMDECGRLERDALAFQRAVLDTLAGEVPVLGVVREGFPGWTRAVAEHPKVEIIEVNRLNRDTLPDRIAVRLGF</sequence>
<name>A0A8J6MBM1_9FIRM</name>